<name>A0A0F8Y135_9ZZZZ</name>
<dbReference type="EMBL" id="LAZR01056072">
    <property type="protein sequence ID" value="KKK74973.1"/>
    <property type="molecule type" value="Genomic_DNA"/>
</dbReference>
<reference evidence="1" key="1">
    <citation type="journal article" date="2015" name="Nature">
        <title>Complex archaea that bridge the gap between prokaryotes and eukaryotes.</title>
        <authorList>
            <person name="Spang A."/>
            <person name="Saw J.H."/>
            <person name="Jorgensen S.L."/>
            <person name="Zaremba-Niedzwiedzka K."/>
            <person name="Martijn J."/>
            <person name="Lind A.E."/>
            <person name="van Eijk R."/>
            <person name="Schleper C."/>
            <person name="Guy L."/>
            <person name="Ettema T.J."/>
        </authorList>
    </citation>
    <scope>NUCLEOTIDE SEQUENCE</scope>
</reference>
<dbReference type="AlphaFoldDB" id="A0A0F8Y135"/>
<protein>
    <submittedName>
        <fullName evidence="1">Uncharacterized protein</fullName>
    </submittedName>
</protein>
<accession>A0A0F8Y135</accession>
<comment type="caution">
    <text evidence="1">The sequence shown here is derived from an EMBL/GenBank/DDBJ whole genome shotgun (WGS) entry which is preliminary data.</text>
</comment>
<organism evidence="1">
    <name type="scientific">marine sediment metagenome</name>
    <dbReference type="NCBI Taxonomy" id="412755"/>
    <lineage>
        <taxon>unclassified sequences</taxon>
        <taxon>metagenomes</taxon>
        <taxon>ecological metagenomes</taxon>
    </lineage>
</organism>
<gene>
    <name evidence="1" type="ORF">LCGC14_2878380</name>
</gene>
<sequence length="23" mass="2637">EELMDYELAGFGWIYDISTGEVV</sequence>
<evidence type="ECO:0000313" key="1">
    <source>
        <dbReference type="EMBL" id="KKK74973.1"/>
    </source>
</evidence>
<proteinExistence type="predicted"/>
<feature type="non-terminal residue" evidence="1">
    <location>
        <position position="1"/>
    </location>
</feature>